<evidence type="ECO:0000256" key="1">
    <source>
        <dbReference type="SAM" id="MobiDB-lite"/>
    </source>
</evidence>
<gene>
    <name evidence="2" type="ORF">ACFQV2_34360</name>
</gene>
<dbReference type="EMBL" id="JBHTEY010000004">
    <property type="protein sequence ID" value="MFC7617733.1"/>
    <property type="molecule type" value="Genomic_DNA"/>
</dbReference>
<feature type="region of interest" description="Disordered" evidence="1">
    <location>
        <begin position="294"/>
        <end position="346"/>
    </location>
</feature>
<reference evidence="3" key="1">
    <citation type="journal article" date="2019" name="Int. J. Syst. Evol. Microbiol.">
        <title>The Global Catalogue of Microorganisms (GCM) 10K type strain sequencing project: providing services to taxonomists for standard genome sequencing and annotation.</title>
        <authorList>
            <consortium name="The Broad Institute Genomics Platform"/>
            <consortium name="The Broad Institute Genome Sequencing Center for Infectious Disease"/>
            <person name="Wu L."/>
            <person name="Ma J."/>
        </authorList>
    </citation>
    <scope>NUCLEOTIDE SEQUENCE [LARGE SCALE GENOMIC DNA]</scope>
    <source>
        <strain evidence="3">JCM 17695</strain>
    </source>
</reference>
<protein>
    <submittedName>
        <fullName evidence="2">XRE family transcriptional regulator</fullName>
    </submittedName>
</protein>
<evidence type="ECO:0000313" key="3">
    <source>
        <dbReference type="Proteomes" id="UP001596512"/>
    </source>
</evidence>
<dbReference type="Proteomes" id="UP001596512">
    <property type="component" value="Unassembled WGS sequence"/>
</dbReference>
<accession>A0ABW2TZ58</accession>
<comment type="caution">
    <text evidence="2">The sequence shown here is derived from an EMBL/GenBank/DDBJ whole genome shotgun (WGS) entry which is preliminary data.</text>
</comment>
<organism evidence="2 3">
    <name type="scientific">Actinokineospora soli</name>
    <dbReference type="NCBI Taxonomy" id="1048753"/>
    <lineage>
        <taxon>Bacteria</taxon>
        <taxon>Bacillati</taxon>
        <taxon>Actinomycetota</taxon>
        <taxon>Actinomycetes</taxon>
        <taxon>Pseudonocardiales</taxon>
        <taxon>Pseudonocardiaceae</taxon>
        <taxon>Actinokineospora</taxon>
    </lineage>
</organism>
<sequence length="346" mass="37870">MRRHSDKTLPDHEHLVRRWKAWELAENKPGRHYAGLVAATLGTVTASLFPPDNAARHDAELLTATGMDTLEIVSRLRASDVADATLQSVRIVVERLCAEYARGNPVDLIAESQSWLRRIAALQEKRLSFAQRRDTLELAGWLTLLIGCLEYDLGRHRAAEGSRRAALGLGAEIDNPGILGWAHEMRAWFALTSGDHRGAIAAARTGSDAAGDHSVAVQLLAQEAKAWARLGDENAMRTALGRGRDLLENLPYPEDIDNHFVVDPAKYDFYVMDCHRSIGDDRLAQALAEDVIRSGTDFRGDERSPCASPKPGSPWASSPPAPGTSITRSPAGTKPSRPRGPLDRAW</sequence>
<evidence type="ECO:0000313" key="2">
    <source>
        <dbReference type="EMBL" id="MFC7617733.1"/>
    </source>
</evidence>
<proteinExistence type="predicted"/>
<feature type="compositionally biased region" description="Low complexity" evidence="1">
    <location>
        <begin position="307"/>
        <end position="316"/>
    </location>
</feature>
<feature type="compositionally biased region" description="Basic and acidic residues" evidence="1">
    <location>
        <begin position="294"/>
        <end position="304"/>
    </location>
</feature>
<name>A0ABW2TZ58_9PSEU</name>
<keyword evidence="3" id="KW-1185">Reference proteome</keyword>